<feature type="non-terminal residue" evidence="1">
    <location>
        <position position="317"/>
    </location>
</feature>
<dbReference type="EMBL" id="UINC01024385">
    <property type="protein sequence ID" value="SVA97888.1"/>
    <property type="molecule type" value="Genomic_DNA"/>
</dbReference>
<name>A0A382A8K6_9ZZZZ</name>
<protein>
    <submittedName>
        <fullName evidence="1">Uncharacterized protein</fullName>
    </submittedName>
</protein>
<dbReference type="AlphaFoldDB" id="A0A382A8K6"/>
<evidence type="ECO:0000313" key="1">
    <source>
        <dbReference type="EMBL" id="SVA97888.1"/>
    </source>
</evidence>
<accession>A0A382A8K6</accession>
<reference evidence="1" key="1">
    <citation type="submission" date="2018-05" db="EMBL/GenBank/DDBJ databases">
        <authorList>
            <person name="Lanie J.A."/>
            <person name="Ng W.-L."/>
            <person name="Kazmierczak K.M."/>
            <person name="Andrzejewski T.M."/>
            <person name="Davidsen T.M."/>
            <person name="Wayne K.J."/>
            <person name="Tettelin H."/>
            <person name="Glass J.I."/>
            <person name="Rusch D."/>
            <person name="Podicherti R."/>
            <person name="Tsui H.-C.T."/>
            <person name="Winkler M.E."/>
        </authorList>
    </citation>
    <scope>NUCLEOTIDE SEQUENCE</scope>
</reference>
<proteinExistence type="predicted"/>
<sequence>MLQNDCNIELFTDGNICLNLFYPLEVDVRGINLNISGETLEYLQRGELKLLLLGLEFQGRQELLYVKDLADKFLSIGISYNNIFIVTSDLNNSYKKLLQPYKTYSLDWWQIESRLIICDKICKRKYTNFGYNYFLGAPILPIKQFDLDKFKPKKLFYSVTKNTSIHRLSLISELIANNLDNEGIINYHPVDFEINYKDPNLLDLYRDDEYVEKKKKIISILQEEGINFNLKDDISYHKDSLFTIVTPRFAAHKNDQYMDEINSLFTNFEIWQLIAMGKPFIILGSCQLIKYLNREGYFTFYDIINEEYDTFLDFPKR</sequence>
<organism evidence="1">
    <name type="scientific">marine metagenome</name>
    <dbReference type="NCBI Taxonomy" id="408172"/>
    <lineage>
        <taxon>unclassified sequences</taxon>
        <taxon>metagenomes</taxon>
        <taxon>ecological metagenomes</taxon>
    </lineage>
</organism>
<gene>
    <name evidence="1" type="ORF">METZ01_LOCUS150742</name>
</gene>